<dbReference type="PANTHER" id="PTHR43162:SF1">
    <property type="entry name" value="PRESTALK A DIFFERENTIATION PROTEIN A"/>
    <property type="match status" value="1"/>
</dbReference>
<dbReference type="RefSeq" id="WP_147647994.1">
    <property type="nucleotide sequence ID" value="NZ_CP042806.1"/>
</dbReference>
<dbReference type="InterPro" id="IPR051604">
    <property type="entry name" value="Ergot_Alk_Oxidoreductase"/>
</dbReference>
<proteinExistence type="predicted"/>
<evidence type="ECO:0000313" key="2">
    <source>
        <dbReference type="EMBL" id="QEE28794.1"/>
    </source>
</evidence>
<organism evidence="2 3">
    <name type="scientific">Terriglobus albidus</name>
    <dbReference type="NCBI Taxonomy" id="1592106"/>
    <lineage>
        <taxon>Bacteria</taxon>
        <taxon>Pseudomonadati</taxon>
        <taxon>Acidobacteriota</taxon>
        <taxon>Terriglobia</taxon>
        <taxon>Terriglobales</taxon>
        <taxon>Acidobacteriaceae</taxon>
        <taxon>Terriglobus</taxon>
    </lineage>
</organism>
<dbReference type="InterPro" id="IPR036291">
    <property type="entry name" value="NAD(P)-bd_dom_sf"/>
</dbReference>
<feature type="domain" description="NmrA-like" evidence="1">
    <location>
        <begin position="3"/>
        <end position="243"/>
    </location>
</feature>
<dbReference type="OrthoDB" id="116343at2"/>
<reference evidence="2 3" key="1">
    <citation type="submission" date="2019-08" db="EMBL/GenBank/DDBJ databases">
        <title>Complete genome sequence of Terriglobus albidus strain ORNL.</title>
        <authorList>
            <person name="Podar M."/>
        </authorList>
    </citation>
    <scope>NUCLEOTIDE SEQUENCE [LARGE SCALE GENOMIC DNA]</scope>
    <source>
        <strain evidence="2 3">ORNL</strain>
    </source>
</reference>
<gene>
    <name evidence="2" type="ORF">FTW19_12755</name>
</gene>
<dbReference type="EMBL" id="CP042806">
    <property type="protein sequence ID" value="QEE28794.1"/>
    <property type="molecule type" value="Genomic_DNA"/>
</dbReference>
<dbReference type="PANTHER" id="PTHR43162">
    <property type="match status" value="1"/>
</dbReference>
<dbReference type="AlphaFoldDB" id="A0A5B9EAU3"/>
<dbReference type="KEGG" id="talb:FTW19_12755"/>
<keyword evidence="3" id="KW-1185">Reference proteome</keyword>
<evidence type="ECO:0000259" key="1">
    <source>
        <dbReference type="Pfam" id="PF05368"/>
    </source>
</evidence>
<dbReference type="Gene3D" id="3.40.50.720">
    <property type="entry name" value="NAD(P)-binding Rossmann-like Domain"/>
    <property type="match status" value="1"/>
</dbReference>
<dbReference type="Pfam" id="PF05368">
    <property type="entry name" value="NmrA"/>
    <property type="match status" value="1"/>
</dbReference>
<dbReference type="SUPFAM" id="SSF51735">
    <property type="entry name" value="NAD(P)-binding Rossmann-fold domains"/>
    <property type="match status" value="1"/>
</dbReference>
<dbReference type="InterPro" id="IPR008030">
    <property type="entry name" value="NmrA-like"/>
</dbReference>
<accession>A0A5B9EAU3</accession>
<dbReference type="Gene3D" id="3.90.25.10">
    <property type="entry name" value="UDP-galactose 4-epimerase, domain 1"/>
    <property type="match status" value="1"/>
</dbReference>
<sequence>MYLVTGASGNIGSRVLAELQNLGKQVRVLTSDPNKATKFESKVEVVVGGLGQPDVLKTALAGVSHLFLMNRGLTDESLGDLLDIAHGNQCKRMVFLSSIAAKLPELTLGKLHLQQEQRILASSIQARILRATAFMSNALQWAQSIKTQGVVYNPMGDGSFAPIAPEDIATFAVHLLIDDGNHEEISSITGPELLTVSKQIATLSQILGVPIQRVDVTDEQAVEQIMRGGFPRPLAAAVVELYAAVRTGSSTDLLHTFERVMGYRPRTFATWARENKQRFV</sequence>
<evidence type="ECO:0000313" key="3">
    <source>
        <dbReference type="Proteomes" id="UP000321820"/>
    </source>
</evidence>
<name>A0A5B9EAU3_9BACT</name>
<dbReference type="Proteomes" id="UP000321820">
    <property type="component" value="Chromosome"/>
</dbReference>
<protein>
    <submittedName>
        <fullName evidence="2">NAD-dependent epimerase/dehydratase family protein</fullName>
    </submittedName>
</protein>